<gene>
    <name evidence="12" type="ORF">H8R10_05585</name>
</gene>
<dbReference type="EMBL" id="JACRUO010000001">
    <property type="protein sequence ID" value="MBD3689696.1"/>
    <property type="molecule type" value="Genomic_DNA"/>
</dbReference>
<feature type="transmembrane region" description="Helical" evidence="10">
    <location>
        <begin position="294"/>
        <end position="314"/>
    </location>
</feature>
<evidence type="ECO:0000256" key="5">
    <source>
        <dbReference type="ARBA" id="ARBA00022683"/>
    </source>
</evidence>
<dbReference type="GO" id="GO:0005886">
    <property type="term" value="C:plasma membrane"/>
    <property type="evidence" value="ECO:0007669"/>
    <property type="project" value="UniProtKB-SubCell"/>
</dbReference>
<comment type="subcellular location">
    <subcellularLocation>
        <location evidence="1">Cell membrane</location>
        <topology evidence="1">Multi-pass membrane protein</topology>
    </subcellularLocation>
</comment>
<feature type="transmembrane region" description="Helical" evidence="10">
    <location>
        <begin position="61"/>
        <end position="86"/>
    </location>
</feature>
<keyword evidence="2" id="KW-0813">Transport</keyword>
<keyword evidence="13" id="KW-1185">Reference proteome</keyword>
<evidence type="ECO:0000313" key="12">
    <source>
        <dbReference type="EMBL" id="MBD3689696.1"/>
    </source>
</evidence>
<dbReference type="PROSITE" id="PS51103">
    <property type="entry name" value="PTS_EIIC_TYPE_1"/>
    <property type="match status" value="1"/>
</dbReference>
<evidence type="ECO:0000256" key="4">
    <source>
        <dbReference type="ARBA" id="ARBA00022597"/>
    </source>
</evidence>
<dbReference type="GO" id="GO:0009401">
    <property type="term" value="P:phosphoenolpyruvate-dependent sugar phosphotransferase system"/>
    <property type="evidence" value="ECO:0007669"/>
    <property type="project" value="UniProtKB-KW"/>
</dbReference>
<evidence type="ECO:0000256" key="1">
    <source>
        <dbReference type="ARBA" id="ARBA00004651"/>
    </source>
</evidence>
<feature type="transmembrane region" description="Helical" evidence="10">
    <location>
        <begin position="400"/>
        <end position="420"/>
    </location>
</feature>
<feature type="transmembrane region" description="Helical" evidence="10">
    <location>
        <begin position="149"/>
        <end position="167"/>
    </location>
</feature>
<dbReference type="Pfam" id="PF02378">
    <property type="entry name" value="PTS_EIIC"/>
    <property type="match status" value="1"/>
</dbReference>
<dbReference type="InterPro" id="IPR003352">
    <property type="entry name" value="PTS_EIIC"/>
</dbReference>
<feature type="transmembrane region" description="Helical" evidence="10">
    <location>
        <begin position="98"/>
        <end position="118"/>
    </location>
</feature>
<proteinExistence type="predicted"/>
<organism evidence="12 13">
    <name type="scientific">Nanchangia anserum</name>
    <dbReference type="NCBI Taxonomy" id="2692125"/>
    <lineage>
        <taxon>Bacteria</taxon>
        <taxon>Bacillati</taxon>
        <taxon>Actinomycetota</taxon>
        <taxon>Actinomycetes</taxon>
        <taxon>Actinomycetales</taxon>
        <taxon>Actinomycetaceae</taxon>
        <taxon>Nanchangia</taxon>
    </lineage>
</organism>
<keyword evidence="6 10" id="KW-0812">Transmembrane</keyword>
<dbReference type="PANTHER" id="PTHR30009:SF4">
    <property type="entry name" value="PTS SYSTEM N-ACETYLGLUCOSAMINE-SPECIFIC EIICBA COMPONENT"/>
    <property type="match status" value="1"/>
</dbReference>
<sequence length="469" mass="49084">MGTPSSSKRQGKVFALAQRLGRSLMLPIASLPAAALLLRLGQPDMLGADGLGAHLTWLNPVADVMAAAGNALISNLAYLFALGVAIGFARKSDGSTALAALIGYFVFTAVTDTLAPYFGQETPGTCADAVATAGLDAANFACAAPTYSINYGVLGGIAVGILAAILYQKFYRIRLPQYLAFFGGRRFVPIITAACSIVLAVIFSLAYPIFDYLFNKLLGGFIMEHGSNPATGFVFGTVNRLLIPFGLHHLLNSLPWFQLGQCTNAAGETIHGDITCFLSGVDGTNAWTGNFMTGFFPIMMFALLGAALAFYRTALPQNRKVVGGVMISLGLTSFITGVTEPLEFAFAYVAAPLYVVHALLTGSSLALVNYLGIKSGFGFSAGAIDYLLNLTKAAGLSGGFGKVLLIIPIGLVYAAIYYFLFSWAIRRFNLPTPGRDAGGSASDAIAEETSAPAKEGTTTATPEASSTTS</sequence>
<feature type="transmembrane region" description="Helical" evidence="10">
    <location>
        <begin position="321"/>
        <end position="338"/>
    </location>
</feature>
<keyword evidence="4" id="KW-0762">Sugar transport</keyword>
<keyword evidence="3" id="KW-1003">Cell membrane</keyword>
<evidence type="ECO:0000256" key="6">
    <source>
        <dbReference type="ARBA" id="ARBA00022692"/>
    </source>
</evidence>
<keyword evidence="8 10" id="KW-0472">Membrane</keyword>
<feature type="compositionally biased region" description="Low complexity" evidence="9">
    <location>
        <begin position="457"/>
        <end position="469"/>
    </location>
</feature>
<dbReference type="InterPro" id="IPR050429">
    <property type="entry name" value="PTS_Glucose_EIICBA"/>
</dbReference>
<feature type="domain" description="PTS EIIC type-1" evidence="11">
    <location>
        <begin position="11"/>
        <end position="437"/>
    </location>
</feature>
<dbReference type="Proteomes" id="UP000627538">
    <property type="component" value="Unassembled WGS sequence"/>
</dbReference>
<evidence type="ECO:0000259" key="11">
    <source>
        <dbReference type="PROSITE" id="PS51103"/>
    </source>
</evidence>
<evidence type="ECO:0000256" key="9">
    <source>
        <dbReference type="SAM" id="MobiDB-lite"/>
    </source>
</evidence>
<dbReference type="InterPro" id="IPR013013">
    <property type="entry name" value="PTS_EIIC_1"/>
</dbReference>
<evidence type="ECO:0000256" key="10">
    <source>
        <dbReference type="SAM" id="Phobius"/>
    </source>
</evidence>
<keyword evidence="5" id="KW-0598">Phosphotransferase system</keyword>
<dbReference type="GO" id="GO:0008982">
    <property type="term" value="F:protein-N(PI)-phosphohistidine-sugar phosphotransferase activity"/>
    <property type="evidence" value="ECO:0007669"/>
    <property type="project" value="InterPro"/>
</dbReference>
<evidence type="ECO:0000256" key="3">
    <source>
        <dbReference type="ARBA" id="ARBA00022475"/>
    </source>
</evidence>
<dbReference type="RefSeq" id="WP_191071724.1">
    <property type="nucleotide sequence ID" value="NZ_CP060506.1"/>
</dbReference>
<name>A0A8I0GCX4_9ACTO</name>
<evidence type="ECO:0000313" key="13">
    <source>
        <dbReference type="Proteomes" id="UP000627538"/>
    </source>
</evidence>
<keyword evidence="7 10" id="KW-1133">Transmembrane helix</keyword>
<evidence type="ECO:0000256" key="8">
    <source>
        <dbReference type="ARBA" id="ARBA00023136"/>
    </source>
</evidence>
<dbReference type="AlphaFoldDB" id="A0A8I0GCX4"/>
<dbReference type="GO" id="GO:0015764">
    <property type="term" value="P:N-acetylglucosamine transport"/>
    <property type="evidence" value="ECO:0007669"/>
    <property type="project" value="TreeGrafter"/>
</dbReference>
<feature type="transmembrane region" description="Helical" evidence="10">
    <location>
        <begin position="187"/>
        <end position="210"/>
    </location>
</feature>
<feature type="transmembrane region" description="Helical" evidence="10">
    <location>
        <begin position="20"/>
        <end position="41"/>
    </location>
</feature>
<reference evidence="12 13" key="1">
    <citation type="submission" date="2020-08" db="EMBL/GenBank/DDBJ databases">
        <title>Winkia gen. nov., sp. nov., isolated from faeces of the Anser albifrons in China.</title>
        <authorList>
            <person name="Liu Q."/>
        </authorList>
    </citation>
    <scope>NUCLEOTIDE SEQUENCE [LARGE SCALE GENOMIC DNA]</scope>
    <source>
        <strain evidence="12 13">C62</strain>
    </source>
</reference>
<feature type="region of interest" description="Disordered" evidence="9">
    <location>
        <begin position="435"/>
        <end position="469"/>
    </location>
</feature>
<feature type="transmembrane region" description="Helical" evidence="10">
    <location>
        <begin position="344"/>
        <end position="360"/>
    </location>
</feature>
<accession>A0A8I0GCX4</accession>
<evidence type="ECO:0000256" key="7">
    <source>
        <dbReference type="ARBA" id="ARBA00022989"/>
    </source>
</evidence>
<dbReference type="GO" id="GO:0090563">
    <property type="term" value="F:protein-phosphocysteine-sugar phosphotransferase activity"/>
    <property type="evidence" value="ECO:0007669"/>
    <property type="project" value="TreeGrafter"/>
</dbReference>
<dbReference type="PANTHER" id="PTHR30009">
    <property type="entry name" value="CYTOCHROME C-TYPE SYNTHESIS PROTEIN AND PTS TRANSMEMBRANE COMPONENT"/>
    <property type="match status" value="1"/>
</dbReference>
<protein>
    <submittedName>
        <fullName evidence="12">PTS transporter subunit EIIC</fullName>
    </submittedName>
</protein>
<comment type="caution">
    <text evidence="12">The sequence shown here is derived from an EMBL/GenBank/DDBJ whole genome shotgun (WGS) entry which is preliminary data.</text>
</comment>
<feature type="transmembrane region" description="Helical" evidence="10">
    <location>
        <begin position="367"/>
        <end position="388"/>
    </location>
</feature>
<evidence type="ECO:0000256" key="2">
    <source>
        <dbReference type="ARBA" id="ARBA00022448"/>
    </source>
</evidence>